<proteinExistence type="predicted"/>
<sequence>MKKILKYLPVLTLSCLPLITAKCNKEETKEVLEKKLKLKYEKEYIDKKKYVFDDFEQFEMKDEYFEDSEPNERVLQSTKNRKILQTTEKFDVDFSKWYNNFQWKFGIFKDIMNKYAANEVIHYSNPHDPNNSARLYYVKEVKFDFSRGMNPQEYSLSDIDTIRFLKLFNIPNLNLNVSLLINWYWLEPAELNKTYYSKLNITSWFDWREPFKKILGIPKPNYKNEHFVFYPKGKYDYNDVVPTISFNGFKLAGESSYENTLIYLRYKKYQKNEIDIDFLKRYGNYDPFNFKSYKIEIYEYDWKKPFDAPPSKEDNFDLEKPL</sequence>
<keyword evidence="2" id="KW-1185">Reference proteome</keyword>
<evidence type="ECO:0000313" key="2">
    <source>
        <dbReference type="Proteomes" id="UP000290482"/>
    </source>
</evidence>
<protein>
    <submittedName>
        <fullName evidence="1">Uncharacterized protein</fullName>
    </submittedName>
</protein>
<accession>A0A448ZVC1</accession>
<organism evidence="1 2">
    <name type="scientific">Metamycoplasma orale</name>
    <name type="common">Mycoplasma orale</name>
    <dbReference type="NCBI Taxonomy" id="2121"/>
    <lineage>
        <taxon>Bacteria</taxon>
        <taxon>Bacillati</taxon>
        <taxon>Mycoplasmatota</taxon>
        <taxon>Mycoplasmoidales</taxon>
        <taxon>Metamycoplasmataceae</taxon>
        <taxon>Metamycoplasma</taxon>
    </lineage>
</organism>
<evidence type="ECO:0000313" key="1">
    <source>
        <dbReference type="EMBL" id="VEU55184.1"/>
    </source>
</evidence>
<dbReference type="EMBL" id="LR214940">
    <property type="protein sequence ID" value="VEU55184.1"/>
    <property type="molecule type" value="Genomic_DNA"/>
</dbReference>
<dbReference type="Proteomes" id="UP000290482">
    <property type="component" value="Chromosome"/>
</dbReference>
<dbReference type="AlphaFoldDB" id="A0A448ZVC1"/>
<dbReference type="KEGG" id="mob:NCTC10112_00065"/>
<reference evidence="1 2" key="1">
    <citation type="submission" date="2019-01" db="EMBL/GenBank/DDBJ databases">
        <authorList>
            <consortium name="Pathogen Informatics"/>
        </authorList>
    </citation>
    <scope>NUCLEOTIDE SEQUENCE [LARGE SCALE GENOMIC DNA]</scope>
    <source>
        <strain evidence="1 2">NCTC10112</strain>
    </source>
</reference>
<name>A0A448ZVC1_METOS</name>
<gene>
    <name evidence="1" type="ORF">NCTC10112_00065</name>
</gene>
<dbReference type="RefSeq" id="WP_027120294.1">
    <property type="nucleotide sequence ID" value="NZ_LR214940.1"/>
</dbReference>
<dbReference type="OrthoDB" id="401192at2"/>